<dbReference type="EMBL" id="JAWHQM010000190">
    <property type="protein sequence ID" value="KAK5637638.1"/>
    <property type="molecule type" value="Genomic_DNA"/>
</dbReference>
<evidence type="ECO:0000256" key="7">
    <source>
        <dbReference type="SAM" id="MobiDB-lite"/>
    </source>
</evidence>
<keyword evidence="2" id="KW-0479">Metal-binding</keyword>
<keyword evidence="8" id="KW-0812">Transmembrane</keyword>
<comment type="subcellular location">
    <subcellularLocation>
        <location evidence="1">Nucleus</location>
    </subcellularLocation>
</comment>
<dbReference type="InterPro" id="IPR036864">
    <property type="entry name" value="Zn2-C6_fun-type_DNA-bd_sf"/>
</dbReference>
<keyword evidence="8" id="KW-0472">Membrane</keyword>
<keyword evidence="4" id="KW-0238">DNA-binding</keyword>
<dbReference type="Proteomes" id="UP001305414">
    <property type="component" value="Unassembled WGS sequence"/>
</dbReference>
<feature type="domain" description="Xylanolytic transcriptional activator regulatory" evidence="9">
    <location>
        <begin position="118"/>
        <end position="277"/>
    </location>
</feature>
<evidence type="ECO:0000259" key="9">
    <source>
        <dbReference type="Pfam" id="PF04082"/>
    </source>
</evidence>
<dbReference type="GO" id="GO:0005634">
    <property type="term" value="C:nucleus"/>
    <property type="evidence" value="ECO:0007669"/>
    <property type="project" value="UniProtKB-SubCell"/>
</dbReference>
<dbReference type="GO" id="GO:0006351">
    <property type="term" value="P:DNA-templated transcription"/>
    <property type="evidence" value="ECO:0007669"/>
    <property type="project" value="InterPro"/>
</dbReference>
<keyword evidence="11" id="KW-1185">Reference proteome</keyword>
<feature type="region of interest" description="Disordered" evidence="7">
    <location>
        <begin position="54"/>
        <end position="80"/>
    </location>
</feature>
<evidence type="ECO:0000256" key="6">
    <source>
        <dbReference type="ARBA" id="ARBA00023242"/>
    </source>
</evidence>
<evidence type="ECO:0000256" key="8">
    <source>
        <dbReference type="SAM" id="Phobius"/>
    </source>
</evidence>
<dbReference type="Gene3D" id="4.10.240.10">
    <property type="entry name" value="Zn(2)-C6 fungal-type DNA-binding domain"/>
    <property type="match status" value="1"/>
</dbReference>
<organism evidence="10 11">
    <name type="scientific">Xylaria bambusicola</name>
    <dbReference type="NCBI Taxonomy" id="326684"/>
    <lineage>
        <taxon>Eukaryota</taxon>
        <taxon>Fungi</taxon>
        <taxon>Dikarya</taxon>
        <taxon>Ascomycota</taxon>
        <taxon>Pezizomycotina</taxon>
        <taxon>Sordariomycetes</taxon>
        <taxon>Xylariomycetidae</taxon>
        <taxon>Xylariales</taxon>
        <taxon>Xylariaceae</taxon>
        <taxon>Xylaria</taxon>
    </lineage>
</organism>
<dbReference type="GO" id="GO:0000976">
    <property type="term" value="F:transcription cis-regulatory region binding"/>
    <property type="evidence" value="ECO:0007669"/>
    <property type="project" value="TreeGrafter"/>
</dbReference>
<dbReference type="GO" id="GO:0008270">
    <property type="term" value="F:zinc ion binding"/>
    <property type="evidence" value="ECO:0007669"/>
    <property type="project" value="InterPro"/>
</dbReference>
<keyword evidence="5" id="KW-0804">Transcription</keyword>
<evidence type="ECO:0000313" key="10">
    <source>
        <dbReference type="EMBL" id="KAK5637638.1"/>
    </source>
</evidence>
<keyword evidence="8" id="KW-1133">Transmembrane helix</keyword>
<protein>
    <recommendedName>
        <fullName evidence="9">Xylanolytic transcriptional activator regulatory domain-containing protein</fullName>
    </recommendedName>
</protein>
<keyword evidence="6" id="KW-0539">Nucleus</keyword>
<reference evidence="10 11" key="1">
    <citation type="submission" date="2023-10" db="EMBL/GenBank/DDBJ databases">
        <title>Draft genome sequence of Xylaria bambusicola isolate GMP-LS, the root and basal stem rot pathogen of sugarcane in Indonesia.</title>
        <authorList>
            <person name="Selvaraj P."/>
            <person name="Muralishankar V."/>
            <person name="Muruganantham S."/>
            <person name="Sp S."/>
            <person name="Haryani S."/>
            <person name="Lau K.J.X."/>
            <person name="Naqvi N.I."/>
        </authorList>
    </citation>
    <scope>NUCLEOTIDE SEQUENCE [LARGE SCALE GENOMIC DNA]</scope>
    <source>
        <strain evidence="10">GMP-LS</strain>
    </source>
</reference>
<dbReference type="InterPro" id="IPR007219">
    <property type="entry name" value="XnlR_reg_dom"/>
</dbReference>
<dbReference type="InterPro" id="IPR001138">
    <property type="entry name" value="Zn2Cys6_DnaBD"/>
</dbReference>
<name>A0AAN7V0P0_9PEZI</name>
<dbReference type="GO" id="GO:0000981">
    <property type="term" value="F:DNA-binding transcription factor activity, RNA polymerase II-specific"/>
    <property type="evidence" value="ECO:0007669"/>
    <property type="project" value="InterPro"/>
</dbReference>
<dbReference type="AlphaFoldDB" id="A0AAN7V0P0"/>
<dbReference type="PANTHER" id="PTHR31845:SF21">
    <property type="entry name" value="REGULATORY PROTEIN LEU3"/>
    <property type="match status" value="1"/>
</dbReference>
<dbReference type="Pfam" id="PF04082">
    <property type="entry name" value="Fungal_trans"/>
    <property type="match status" value="1"/>
</dbReference>
<evidence type="ECO:0000256" key="5">
    <source>
        <dbReference type="ARBA" id="ARBA00023163"/>
    </source>
</evidence>
<gene>
    <name evidence="10" type="ORF">RRF57_013353</name>
</gene>
<accession>A0AAN7V0P0</accession>
<dbReference type="CDD" id="cd12148">
    <property type="entry name" value="fungal_TF_MHR"/>
    <property type="match status" value="1"/>
</dbReference>
<evidence type="ECO:0000256" key="2">
    <source>
        <dbReference type="ARBA" id="ARBA00022723"/>
    </source>
</evidence>
<dbReference type="CDD" id="cd00067">
    <property type="entry name" value="GAL4"/>
    <property type="match status" value="1"/>
</dbReference>
<dbReference type="PANTHER" id="PTHR31845">
    <property type="entry name" value="FINGER DOMAIN PROTEIN, PUTATIVE-RELATED"/>
    <property type="match status" value="1"/>
</dbReference>
<feature type="region of interest" description="Disordered" evidence="7">
    <location>
        <begin position="534"/>
        <end position="557"/>
    </location>
</feature>
<keyword evidence="3" id="KW-0805">Transcription regulation</keyword>
<evidence type="ECO:0000313" key="11">
    <source>
        <dbReference type="Proteomes" id="UP001305414"/>
    </source>
</evidence>
<feature type="transmembrane region" description="Helical" evidence="8">
    <location>
        <begin position="433"/>
        <end position="450"/>
    </location>
</feature>
<proteinExistence type="predicted"/>
<dbReference type="InterPro" id="IPR051089">
    <property type="entry name" value="prtT"/>
</dbReference>
<evidence type="ECO:0000256" key="3">
    <source>
        <dbReference type="ARBA" id="ARBA00023015"/>
    </source>
</evidence>
<evidence type="ECO:0000256" key="1">
    <source>
        <dbReference type="ARBA" id="ARBA00004123"/>
    </source>
</evidence>
<evidence type="ECO:0000256" key="4">
    <source>
        <dbReference type="ARBA" id="ARBA00023125"/>
    </source>
</evidence>
<comment type="caution">
    <text evidence="10">The sequence shown here is derived from an EMBL/GenBank/DDBJ whole genome shotgun (WGS) entry which is preliminary data.</text>
</comment>
<sequence length="609" mass="68792">MDAKVACDARKKAGNTPCTRCAKNELECRFDKNFKRILTRKLTASLTNDLHQLRTSQESSELRQRRWSPLQMQPQGSQPEPRLSIHLSFLYTNVTEPLPDFSIEDLTVPARAAVELIQHFADQYHTYAQFIQPIESLTHFYTTSPLLFWTIILIASHYHIEHSSLYDKLLLPHEKLLRPFVNTAVQSIHEIHALLLLCIWPISRRVDESNPTWNHIGLAVNACMRLDLNRTAPAPPVPIWPRSNTRPEDVNIQTRRLTWLACLAISTLEATFLGLLPPLSSRPHLKRSRKAVAALEGHLPPGLRPKFAINEIICNYILVLEEIDGSSAQPSLVETFSRSLETVRQTYSTEWSTDVDMILQYAELTLNATALVRMLEEDEEGSCLHFTEAQTLIIQGTEAAWRTIGDVKTMIGEALDPEKQVAGVTMPVCYPRFYFAVVFFAAIFIFRTSYMRPTTSREASIEALVEVYNLYRLFPHHTEMKTGLDVIQHLICLANLDESPYISSPAGGLTTTNRLGASMVWDTMVHLNQHRGERLGKQSDQAPQEPRILQNDAAPGPSAAMQTIMGHDAMGEIQGLQLQDAIDIDWTAMNLPVPTFDIFGLEAGEHITW</sequence>